<protein>
    <submittedName>
        <fullName evidence="1">Uncharacterized protein</fullName>
    </submittedName>
</protein>
<accession>A0A3Q7JC79</accession>
<dbReference type="AlphaFoldDB" id="A0A3Q7JC79"/>
<dbReference type="Gramene" id="Solyc12g077620.1.1">
    <property type="protein sequence ID" value="Solyc12g077620.1.1.1"/>
    <property type="gene ID" value="Solyc12g077620.1"/>
</dbReference>
<dbReference type="EnsemblPlants" id="Solyc12g077620.1.1">
    <property type="protein sequence ID" value="Solyc12g077620.1.1.1"/>
    <property type="gene ID" value="Solyc12g077620.1"/>
</dbReference>
<organism evidence="1">
    <name type="scientific">Solanum lycopersicum</name>
    <name type="common">Tomato</name>
    <name type="synonym">Lycopersicon esculentum</name>
    <dbReference type="NCBI Taxonomy" id="4081"/>
    <lineage>
        <taxon>Eukaryota</taxon>
        <taxon>Viridiplantae</taxon>
        <taxon>Streptophyta</taxon>
        <taxon>Embryophyta</taxon>
        <taxon>Tracheophyta</taxon>
        <taxon>Spermatophyta</taxon>
        <taxon>Magnoliopsida</taxon>
        <taxon>eudicotyledons</taxon>
        <taxon>Gunneridae</taxon>
        <taxon>Pentapetalae</taxon>
        <taxon>asterids</taxon>
        <taxon>lamiids</taxon>
        <taxon>Solanales</taxon>
        <taxon>Solanaceae</taxon>
        <taxon>Solanoideae</taxon>
        <taxon>Solaneae</taxon>
        <taxon>Solanum</taxon>
        <taxon>Solanum subgen. Lycopersicon</taxon>
    </lineage>
</organism>
<reference evidence="1" key="1">
    <citation type="journal article" date="2012" name="Nature">
        <title>The tomato genome sequence provides insights into fleshy fruit evolution.</title>
        <authorList>
            <consortium name="Tomato Genome Consortium"/>
        </authorList>
    </citation>
    <scope>NUCLEOTIDE SEQUENCE [LARGE SCALE GENOMIC DNA]</scope>
    <source>
        <strain evidence="1">cv. Heinz 1706</strain>
    </source>
</reference>
<sequence length="114" mass="13425">MRSIIQGPTTNEEGKIEISEIYKHETWEFEKRSFKLHDCTNSMVNRHLVPQQGTKEYILDWGLTRNGYILRSTTYDYIKDKTFKNPGFPNENLKLIWATDGPSEIETFVCLLQH</sequence>
<keyword evidence="2" id="KW-1185">Reference proteome</keyword>
<dbReference type="Proteomes" id="UP000004994">
    <property type="component" value="Chromosome 12"/>
</dbReference>
<name>A0A3Q7JC79_SOLLC</name>
<evidence type="ECO:0000313" key="1">
    <source>
        <dbReference type="EnsemblPlants" id="Solyc12g077620.1.1.1"/>
    </source>
</evidence>
<dbReference type="PaxDb" id="4081-Solyc12g077620.1.1"/>
<reference evidence="1" key="2">
    <citation type="submission" date="2019-01" db="UniProtKB">
        <authorList>
            <consortium name="EnsemblPlants"/>
        </authorList>
    </citation>
    <scope>IDENTIFICATION</scope>
    <source>
        <strain evidence="1">cv. Heinz 1706</strain>
    </source>
</reference>
<dbReference type="InParanoid" id="A0A3Q7JC79"/>
<evidence type="ECO:0000313" key="2">
    <source>
        <dbReference type="Proteomes" id="UP000004994"/>
    </source>
</evidence>
<proteinExistence type="predicted"/>